<evidence type="ECO:0008006" key="3">
    <source>
        <dbReference type="Google" id="ProtNLM"/>
    </source>
</evidence>
<evidence type="ECO:0000313" key="1">
    <source>
        <dbReference type="EMBL" id="SDT79112.1"/>
    </source>
</evidence>
<reference evidence="1 2" key="1">
    <citation type="submission" date="2016-10" db="EMBL/GenBank/DDBJ databases">
        <authorList>
            <person name="de Groot N.N."/>
        </authorList>
    </citation>
    <scope>NUCLEOTIDE SEQUENCE [LARGE SCALE GENOMIC DNA]</scope>
    <source>
        <strain evidence="1 2">DSM 43941</strain>
    </source>
</reference>
<keyword evidence="2" id="KW-1185">Reference proteome</keyword>
<evidence type="ECO:0000313" key="2">
    <source>
        <dbReference type="Proteomes" id="UP000198688"/>
    </source>
</evidence>
<proteinExistence type="predicted"/>
<protein>
    <recommendedName>
        <fullName evidence="3">Flavin reductase</fullName>
    </recommendedName>
</protein>
<dbReference type="Proteomes" id="UP000198688">
    <property type="component" value="Chromosome I"/>
</dbReference>
<sequence>MEHNPDRPSWRCGVCGLPWPCDPAREHLARGRNRVDLAVLMWDHLEEAARDMPQAPASDLFDRFLRWTS</sequence>
<gene>
    <name evidence="1" type="ORF">SAMN04489716_8649</name>
</gene>
<accession>A0A1H2D9F9</accession>
<dbReference type="RefSeq" id="WP_092558448.1">
    <property type="nucleotide sequence ID" value="NZ_BOMJ01000032.1"/>
</dbReference>
<dbReference type="EMBL" id="LT629758">
    <property type="protein sequence ID" value="SDT79112.1"/>
    <property type="molecule type" value="Genomic_DNA"/>
</dbReference>
<organism evidence="1 2">
    <name type="scientific">Actinoplanes derwentensis</name>
    <dbReference type="NCBI Taxonomy" id="113562"/>
    <lineage>
        <taxon>Bacteria</taxon>
        <taxon>Bacillati</taxon>
        <taxon>Actinomycetota</taxon>
        <taxon>Actinomycetes</taxon>
        <taxon>Micromonosporales</taxon>
        <taxon>Micromonosporaceae</taxon>
        <taxon>Actinoplanes</taxon>
    </lineage>
</organism>
<name>A0A1H2D9F9_9ACTN</name>
<dbReference type="AlphaFoldDB" id="A0A1H2D9F9"/>
<dbReference type="OrthoDB" id="3393036at2"/>